<feature type="transmembrane region" description="Helical" evidence="1">
    <location>
        <begin position="623"/>
        <end position="642"/>
    </location>
</feature>
<dbReference type="OrthoDB" id="2195234at2"/>
<name>A0A1P8Q1D6_9LACO</name>
<keyword evidence="1" id="KW-0472">Membrane</keyword>
<accession>A0A1P8Q1D6</accession>
<proteinExistence type="predicted"/>
<organism evidence="2 3">
    <name type="scientific">Companilactobacillus allii</name>
    <dbReference type="NCBI Taxonomy" id="1847728"/>
    <lineage>
        <taxon>Bacteria</taxon>
        <taxon>Bacillati</taxon>
        <taxon>Bacillota</taxon>
        <taxon>Bacilli</taxon>
        <taxon>Lactobacillales</taxon>
        <taxon>Lactobacillaceae</taxon>
        <taxon>Companilactobacillus</taxon>
    </lineage>
</organism>
<feature type="transmembrane region" description="Helical" evidence="1">
    <location>
        <begin position="583"/>
        <end position="602"/>
    </location>
</feature>
<sequence>MRVTKIFLVVIFLAGTIVSAFLVKQIELDGITKERYSIDRYYTPIKINDFSTNASDELNSGSLKPFMEKAAKDESVNLIFRSYNYVSGTNRDGSINYGKTLFNTYDYLYKTTEKTKLSDFYDLKKFKMNNKVVDFTTKDQKFHLYNMNNLGSHANGIFLIETKNKRDVNNFKTRLVSVTKANLKITNKDISTSIVLPKPELKLLGKYYKFLIFYAIFYIIQLVWWSIVKSKDIKVLKSEGITNFKIYNELIGYNFLITLISTFALLSFIVIKHFSFYFLLVECLIFLFCYIAGYISVSVIKLSNFEFSSSELGKFQKSEAYIILGIKIIISFAFLMMLFPIVKNVQYVFKQNHTTSNEYSNNTAVLYPMHVGDQIIDMTNRNEQAEEINSRRISRIVDKNEGQSFRVTSQSDGSQLITANYNYLKENPIRNTKNEIIKLPSSDKILILIPKSLELSSKKIKKDILGKHFDNVETAIINNVQNFKVDGKNEKFVNASMFIISSYNRTNDLFINEVNSPDGGGIEDAVRFPLKGKSTKVKYDKMLRDLQKNNLQYVHPTLVKLSEVSQVDREKVMGSVALYSTELISSFMFILLSSVISYSLLITSNKKKYMIKRVFGYSKLSTYLKFLIIPMLESLVLLMLSIKNLDFSIYTSIGFLMIINYLVLFTIIKIMDKKNIKELFSEV</sequence>
<dbReference type="Proteomes" id="UP000187499">
    <property type="component" value="Chromosome"/>
</dbReference>
<evidence type="ECO:0000313" key="2">
    <source>
        <dbReference type="EMBL" id="APX71609.1"/>
    </source>
</evidence>
<protein>
    <recommendedName>
        <fullName evidence="4">Bacteriocin-associated integral membrane family protein</fullName>
    </recommendedName>
</protein>
<feature type="transmembrane region" description="Helical" evidence="1">
    <location>
        <begin position="277"/>
        <end position="300"/>
    </location>
</feature>
<feature type="transmembrane region" description="Helical" evidence="1">
    <location>
        <begin position="321"/>
        <end position="342"/>
    </location>
</feature>
<keyword evidence="3" id="KW-1185">Reference proteome</keyword>
<dbReference type="AlphaFoldDB" id="A0A1P8Q1D6"/>
<gene>
    <name evidence="2" type="ORF">BTM29_03130</name>
</gene>
<reference evidence="3" key="1">
    <citation type="submission" date="2016-12" db="EMBL/GenBank/DDBJ databases">
        <authorList>
            <person name="Jung M.Y."/>
            <person name="Lee S.H."/>
        </authorList>
    </citation>
    <scope>NUCLEOTIDE SEQUENCE [LARGE SCALE GENOMIC DNA]</scope>
    <source>
        <strain evidence="3">WiKim39</strain>
    </source>
</reference>
<dbReference type="STRING" id="1847728.BTM29_03130"/>
<evidence type="ECO:0000313" key="3">
    <source>
        <dbReference type="Proteomes" id="UP000187499"/>
    </source>
</evidence>
<feature type="transmembrane region" description="Helical" evidence="1">
    <location>
        <begin position="207"/>
        <end position="228"/>
    </location>
</feature>
<dbReference type="RefSeq" id="WP_076614113.1">
    <property type="nucleotide sequence ID" value="NZ_CP019323.1"/>
</dbReference>
<evidence type="ECO:0008006" key="4">
    <source>
        <dbReference type="Google" id="ProtNLM"/>
    </source>
</evidence>
<dbReference type="KEGG" id="lalw:BTM29_03130"/>
<dbReference type="EMBL" id="CP019323">
    <property type="protein sequence ID" value="APX71609.1"/>
    <property type="molecule type" value="Genomic_DNA"/>
</dbReference>
<evidence type="ECO:0000256" key="1">
    <source>
        <dbReference type="SAM" id="Phobius"/>
    </source>
</evidence>
<keyword evidence="1" id="KW-0812">Transmembrane</keyword>
<feature type="transmembrane region" description="Helical" evidence="1">
    <location>
        <begin position="648"/>
        <end position="668"/>
    </location>
</feature>
<keyword evidence="1" id="KW-1133">Transmembrane helix</keyword>
<feature type="transmembrane region" description="Helical" evidence="1">
    <location>
        <begin position="250"/>
        <end position="271"/>
    </location>
</feature>